<evidence type="ECO:0000313" key="2">
    <source>
        <dbReference type="Proteomes" id="UP000014634"/>
    </source>
</evidence>
<dbReference type="PANTHER" id="PTHR36849:SF1">
    <property type="entry name" value="CYTOPLASMIC PROTEIN"/>
    <property type="match status" value="1"/>
</dbReference>
<dbReference type="Proteomes" id="UP000014634">
    <property type="component" value="Unassembled WGS sequence"/>
</dbReference>
<accession>A0AA87NPX5</accession>
<reference evidence="1 2" key="1">
    <citation type="submission" date="2013-04" db="EMBL/GenBank/DDBJ databases">
        <title>The Genome Sequence of Treponema medium ATCC 700293.</title>
        <authorList>
            <consortium name="The Broad Institute Genomics Platform"/>
            <person name="Earl A."/>
            <person name="Ward D."/>
            <person name="Feldgarden M."/>
            <person name="Gevers D."/>
            <person name="Leonetti C."/>
            <person name="Blanton J.M."/>
            <person name="Dewhirst F.E."/>
            <person name="Izard J."/>
            <person name="Walker B."/>
            <person name="Young S."/>
            <person name="Zeng Q."/>
            <person name="Gargeya S."/>
            <person name="Fitzgerald M."/>
            <person name="Haas B."/>
            <person name="Abouelleil A."/>
            <person name="Allen A.W."/>
            <person name="Alvarado L."/>
            <person name="Arachchi H.M."/>
            <person name="Berlin A.M."/>
            <person name="Chapman S.B."/>
            <person name="Gainer-Dewar J."/>
            <person name="Goldberg J."/>
            <person name="Griggs A."/>
            <person name="Gujja S."/>
            <person name="Hansen M."/>
            <person name="Howarth C."/>
            <person name="Imamovic A."/>
            <person name="Ireland A."/>
            <person name="Larimer J."/>
            <person name="McCowan C."/>
            <person name="Murphy C."/>
            <person name="Pearson M."/>
            <person name="Poon T.W."/>
            <person name="Priest M."/>
            <person name="Roberts A."/>
            <person name="Saif S."/>
            <person name="Shea T."/>
            <person name="Sisk P."/>
            <person name="Sykes S."/>
            <person name="Wortman J."/>
            <person name="Nusbaum C."/>
            <person name="Birren B."/>
        </authorList>
    </citation>
    <scope>NUCLEOTIDE SEQUENCE [LARGE SCALE GENOMIC DNA]</scope>
    <source>
        <strain evidence="1 2">ATCC 700293</strain>
    </source>
</reference>
<dbReference type="InterPro" id="IPR052552">
    <property type="entry name" value="YeaO-like"/>
</dbReference>
<proteinExistence type="predicted"/>
<gene>
    <name evidence="1" type="ORF">HMPREF9195_02190</name>
</gene>
<evidence type="ECO:0000313" key="1">
    <source>
        <dbReference type="EMBL" id="EPF27692.1"/>
    </source>
</evidence>
<dbReference type="AlphaFoldDB" id="A0AA87NPX5"/>
<protein>
    <recommendedName>
        <fullName evidence="3">DUF488 family protein</fullName>
    </recommendedName>
</protein>
<evidence type="ECO:0008006" key="3">
    <source>
        <dbReference type="Google" id="ProtNLM"/>
    </source>
</evidence>
<dbReference type="PANTHER" id="PTHR36849">
    <property type="entry name" value="CYTOPLASMIC PROTEIN-RELATED"/>
    <property type="match status" value="1"/>
</dbReference>
<name>A0AA87NPX5_TREMD</name>
<sequence>MMGTLYWKRIYDQVEPQDGFRILADRLWPRGITKEKAALGEWAKDIAPSSAIRQAYHREEMDYGHFSALYANELAENPAAPTFIKKIKTKLQTGNVTILYAVKEPEISHIPTLRAFIEKNIYNNAGQS</sequence>
<comment type="caution">
    <text evidence="1">The sequence shown here is derived from an EMBL/GenBank/DDBJ whole genome shotgun (WGS) entry which is preliminary data.</text>
</comment>
<dbReference type="EMBL" id="ATFE01000016">
    <property type="protein sequence ID" value="EPF27692.1"/>
    <property type="molecule type" value="Genomic_DNA"/>
</dbReference>
<organism evidence="1 2">
    <name type="scientific">Treponema medium ATCC 700293</name>
    <dbReference type="NCBI Taxonomy" id="1125700"/>
    <lineage>
        <taxon>Bacteria</taxon>
        <taxon>Pseudomonadati</taxon>
        <taxon>Spirochaetota</taxon>
        <taxon>Spirochaetia</taxon>
        <taxon>Spirochaetales</taxon>
        <taxon>Treponemataceae</taxon>
        <taxon>Treponema</taxon>
    </lineage>
</organism>
<dbReference type="Pfam" id="PF22752">
    <property type="entry name" value="DUF488-N3i"/>
    <property type="match status" value="1"/>
</dbReference>